<proteinExistence type="predicted"/>
<organism evidence="1 2">
    <name type="scientific">Pseudoalteromonas neustonica</name>
    <dbReference type="NCBI Taxonomy" id="1840331"/>
    <lineage>
        <taxon>Bacteria</taxon>
        <taxon>Pseudomonadati</taxon>
        <taxon>Pseudomonadota</taxon>
        <taxon>Gammaproteobacteria</taxon>
        <taxon>Alteromonadales</taxon>
        <taxon>Pseudoalteromonadaceae</taxon>
        <taxon>Pseudoalteromonas</taxon>
    </lineage>
</organism>
<evidence type="ECO:0000313" key="1">
    <source>
        <dbReference type="EMBL" id="MEM5550331.1"/>
    </source>
</evidence>
<sequence>MNLSFIRYWQYYFRYESKGREMPVIAQRYLTIQVPLVSLLKSAASDRSSIVRRVAAEVLIRELDSLGDESIQLAEQLSLDHAAPVAERGKFALRKIAGSTLF</sequence>
<evidence type="ECO:0000313" key="2">
    <source>
        <dbReference type="Proteomes" id="UP001388366"/>
    </source>
</evidence>
<dbReference type="Proteomes" id="UP001388366">
    <property type="component" value="Unassembled WGS sequence"/>
</dbReference>
<protein>
    <recommendedName>
        <fullName evidence="3">HEAT repeat domain-containing protein</fullName>
    </recommendedName>
</protein>
<accession>A0ABU9TZX8</accession>
<gene>
    <name evidence="1" type="ORF">WNY63_06265</name>
</gene>
<evidence type="ECO:0008006" key="3">
    <source>
        <dbReference type="Google" id="ProtNLM"/>
    </source>
</evidence>
<comment type="caution">
    <text evidence="1">The sequence shown here is derived from an EMBL/GenBank/DDBJ whole genome shotgun (WGS) entry which is preliminary data.</text>
</comment>
<reference evidence="1 2" key="1">
    <citation type="submission" date="2024-03" db="EMBL/GenBank/DDBJ databases">
        <title>Community enrichment and isolation of bacterial strains for fucoidan degradation.</title>
        <authorList>
            <person name="Sichert A."/>
        </authorList>
    </citation>
    <scope>NUCLEOTIDE SEQUENCE [LARGE SCALE GENOMIC DNA]</scope>
    <source>
        <strain evidence="1 2">AS81</strain>
    </source>
</reference>
<keyword evidence="2" id="KW-1185">Reference proteome</keyword>
<dbReference type="EMBL" id="JBBMQU010000007">
    <property type="protein sequence ID" value="MEM5550331.1"/>
    <property type="molecule type" value="Genomic_DNA"/>
</dbReference>
<name>A0ABU9TZX8_9GAMM</name>